<sequence>MLRIFLKFEDADSLRRSHSYGVYPQTVLADRRVGVCPRARRRRNSGYFSIAALDHTFEGMSNQQISSETIRRKEQFHPSRRASRGLFE</sequence>
<protein>
    <submittedName>
        <fullName evidence="2">Uncharacterized protein</fullName>
    </submittedName>
</protein>
<accession>A0ABX6UDM2</accession>
<keyword evidence="3" id="KW-1185">Reference proteome</keyword>
<dbReference type="Proteomes" id="UP000593880">
    <property type="component" value="Chromosome"/>
</dbReference>
<gene>
    <name evidence="2" type="ORF">XH86_12235</name>
</gene>
<evidence type="ECO:0000313" key="2">
    <source>
        <dbReference type="EMBL" id="QOZ59412.1"/>
    </source>
</evidence>
<evidence type="ECO:0000313" key="3">
    <source>
        <dbReference type="Proteomes" id="UP000593880"/>
    </source>
</evidence>
<name>A0ABX6UDM2_9BRAD</name>
<proteinExistence type="predicted"/>
<feature type="compositionally biased region" description="Basic residues" evidence="1">
    <location>
        <begin position="78"/>
        <end position="88"/>
    </location>
</feature>
<organism evidence="2 3">
    <name type="scientific">Bradyrhizobium guangdongense</name>
    <dbReference type="NCBI Taxonomy" id="1325090"/>
    <lineage>
        <taxon>Bacteria</taxon>
        <taxon>Pseudomonadati</taxon>
        <taxon>Pseudomonadota</taxon>
        <taxon>Alphaproteobacteria</taxon>
        <taxon>Hyphomicrobiales</taxon>
        <taxon>Nitrobacteraceae</taxon>
        <taxon>Bradyrhizobium</taxon>
    </lineage>
</organism>
<evidence type="ECO:0000256" key="1">
    <source>
        <dbReference type="SAM" id="MobiDB-lite"/>
    </source>
</evidence>
<feature type="region of interest" description="Disordered" evidence="1">
    <location>
        <begin position="64"/>
        <end position="88"/>
    </location>
</feature>
<reference evidence="2 3" key="1">
    <citation type="submission" date="2018-06" db="EMBL/GenBank/DDBJ databases">
        <title>Comparative genomics of rhizobia nodulating Arachis hypogaea in China.</title>
        <authorList>
            <person name="Li Y."/>
        </authorList>
    </citation>
    <scope>NUCLEOTIDE SEQUENCE [LARGE SCALE GENOMIC DNA]</scope>
    <source>
        <strain evidence="2 3">CCBAU 51658</strain>
    </source>
</reference>
<dbReference type="EMBL" id="CP030057">
    <property type="protein sequence ID" value="QOZ59412.1"/>
    <property type="molecule type" value="Genomic_DNA"/>
</dbReference>